<dbReference type="AlphaFoldDB" id="A0A7J7L650"/>
<keyword evidence="2" id="KW-1185">Reference proteome</keyword>
<organism evidence="1 2">
    <name type="scientific">Kingdonia uniflora</name>
    <dbReference type="NCBI Taxonomy" id="39325"/>
    <lineage>
        <taxon>Eukaryota</taxon>
        <taxon>Viridiplantae</taxon>
        <taxon>Streptophyta</taxon>
        <taxon>Embryophyta</taxon>
        <taxon>Tracheophyta</taxon>
        <taxon>Spermatophyta</taxon>
        <taxon>Magnoliopsida</taxon>
        <taxon>Ranunculales</taxon>
        <taxon>Circaeasteraceae</taxon>
        <taxon>Kingdonia</taxon>
    </lineage>
</organism>
<evidence type="ECO:0000313" key="2">
    <source>
        <dbReference type="Proteomes" id="UP000541444"/>
    </source>
</evidence>
<proteinExistence type="predicted"/>
<reference evidence="1 2" key="1">
    <citation type="journal article" date="2020" name="IScience">
        <title>Genome Sequencing of the Endangered Kingdonia uniflora (Circaeasteraceae, Ranunculales) Reveals Potential Mechanisms of Evolutionary Specialization.</title>
        <authorList>
            <person name="Sun Y."/>
            <person name="Deng T."/>
            <person name="Zhang A."/>
            <person name="Moore M.J."/>
            <person name="Landis J.B."/>
            <person name="Lin N."/>
            <person name="Zhang H."/>
            <person name="Zhang X."/>
            <person name="Huang J."/>
            <person name="Zhang X."/>
            <person name="Sun H."/>
            <person name="Wang H."/>
        </authorList>
    </citation>
    <scope>NUCLEOTIDE SEQUENCE [LARGE SCALE GENOMIC DNA]</scope>
    <source>
        <strain evidence="1">TB1705</strain>
        <tissue evidence="1">Leaf</tissue>
    </source>
</reference>
<sequence>MVQTRQSLGAQPECLREPDRVAKLRASLTAEVEKQSQLERQLLEDRELREKESERERQARILEIKKQEAQMLAFQTALKALQSSQPPPALREHETVPIITRVSVHERLGPHEVHSTYISMIYYEDPQAPIVSIHLGQEAQTDISRDCRPSKQPEEVLRPSYRSPLPEHVSEEIGDHAVSIVPAAPVVPAVPAAPQHYIFQELMDQRIREIIEATTFDAKDDSHKLQGSPIAK</sequence>
<accession>A0A7J7L650</accession>
<dbReference type="Proteomes" id="UP000541444">
    <property type="component" value="Unassembled WGS sequence"/>
</dbReference>
<name>A0A7J7L650_9MAGN</name>
<protein>
    <submittedName>
        <fullName evidence="1">Uncharacterized protein</fullName>
    </submittedName>
</protein>
<dbReference type="EMBL" id="JACGCM010002614">
    <property type="protein sequence ID" value="KAF6138111.1"/>
    <property type="molecule type" value="Genomic_DNA"/>
</dbReference>
<evidence type="ECO:0000313" key="1">
    <source>
        <dbReference type="EMBL" id="KAF6138111.1"/>
    </source>
</evidence>
<gene>
    <name evidence="1" type="ORF">GIB67_033525</name>
</gene>
<comment type="caution">
    <text evidence="1">The sequence shown here is derived from an EMBL/GenBank/DDBJ whole genome shotgun (WGS) entry which is preliminary data.</text>
</comment>